<keyword evidence="1" id="KW-0732">Signal</keyword>
<dbReference type="Gene3D" id="3.40.50.11550">
    <property type="match status" value="1"/>
</dbReference>
<comment type="caution">
    <text evidence="3">The sequence shown here is derived from an EMBL/GenBank/DDBJ whole genome shotgun (WGS) entry which is preliminary data.</text>
</comment>
<feature type="signal peptide" evidence="1">
    <location>
        <begin position="1"/>
        <end position="17"/>
    </location>
</feature>
<keyword evidence="4" id="KW-1185">Reference proteome</keyword>
<dbReference type="eggNOG" id="COG3016">
    <property type="taxonomic scope" value="Bacteria"/>
</dbReference>
<gene>
    <name evidence="3" type="ORF">OG2516_07762</name>
</gene>
<dbReference type="HOGENOM" id="CLU_062196_0_0_5"/>
<dbReference type="EMBL" id="AAOT01000004">
    <property type="protein sequence ID" value="EAR52356.1"/>
    <property type="molecule type" value="Genomic_DNA"/>
</dbReference>
<dbReference type="STRING" id="314256.OG2516_07762"/>
<name>Q2CIA2_OCEGH</name>
<evidence type="ECO:0000313" key="4">
    <source>
        <dbReference type="Proteomes" id="UP000003635"/>
    </source>
</evidence>
<dbReference type="InterPro" id="IPR007314">
    <property type="entry name" value="Cofac_haem-bd_dom"/>
</dbReference>
<organism evidence="3 4">
    <name type="scientific">Oceanicola granulosus (strain ATCC BAA-861 / DSM 15982 / KCTC 12143 / HTCC2516)</name>
    <dbReference type="NCBI Taxonomy" id="314256"/>
    <lineage>
        <taxon>Bacteria</taxon>
        <taxon>Pseudomonadati</taxon>
        <taxon>Pseudomonadota</taxon>
        <taxon>Alphaproteobacteria</taxon>
        <taxon>Rhodobacterales</taxon>
        <taxon>Roseobacteraceae</taxon>
        <taxon>Oceanicola</taxon>
    </lineage>
</organism>
<dbReference type="OrthoDB" id="9795827at2"/>
<evidence type="ECO:0000256" key="1">
    <source>
        <dbReference type="SAM" id="SignalP"/>
    </source>
</evidence>
<protein>
    <recommendedName>
        <fullName evidence="2">Haem-binding uptake Tiki superfamily ChaN domain-containing protein</fullName>
    </recommendedName>
</protein>
<proteinExistence type="predicted"/>
<dbReference type="CDD" id="cd14727">
    <property type="entry name" value="ChanN-like"/>
    <property type="match status" value="1"/>
</dbReference>
<reference evidence="3 4" key="1">
    <citation type="journal article" date="2010" name="J. Bacteriol.">
        <title>Genome sequences of Oceanicola granulosus HTCC2516(T) and Oceanicola batsensis HTCC2597(TDelta).</title>
        <authorList>
            <person name="Thrash J.C."/>
            <person name="Cho J.C."/>
            <person name="Vergin K.L."/>
            <person name="Giovannoni S.J."/>
        </authorList>
    </citation>
    <scope>NUCLEOTIDE SEQUENCE [LARGE SCALE GENOMIC DNA]</scope>
    <source>
        <strain evidence="4">ATCC BAA-861 / DSM 15982 / KCTC 12143 / HTCC2516</strain>
    </source>
</reference>
<sequence length="249" mass="25797">MLVRALLILLATASAVAAQDVFVLGEIHDNPDHHRVQAGWVAEVAPAALVFEMLTPAQAAAAADVSRDDADALGTALGWAETGWPDFALYHPIFAAAPGAAIHGAALGRDAIRRAMAEGAAAIVDPALLRPLDGPTREALAREQAEAHCDALPEAMLPGMVEAQRARDAAFAAATLRALDETGGPVVLITGTGHARTDRGVPAVIAHVRPEVEVFALGQFEALPGGDVPFDAVSVSPPPEREDPCAAFR</sequence>
<evidence type="ECO:0000259" key="2">
    <source>
        <dbReference type="Pfam" id="PF04187"/>
    </source>
</evidence>
<feature type="domain" description="Haem-binding uptake Tiki superfamily ChaN" evidence="2">
    <location>
        <begin position="14"/>
        <end position="204"/>
    </location>
</feature>
<dbReference type="Proteomes" id="UP000003635">
    <property type="component" value="Unassembled WGS sequence"/>
</dbReference>
<dbReference type="SUPFAM" id="SSF159501">
    <property type="entry name" value="EreA/ChaN-like"/>
    <property type="match status" value="1"/>
</dbReference>
<accession>Q2CIA2</accession>
<feature type="chain" id="PRO_5004207315" description="Haem-binding uptake Tiki superfamily ChaN domain-containing protein" evidence="1">
    <location>
        <begin position="18"/>
        <end position="249"/>
    </location>
</feature>
<dbReference type="Pfam" id="PF04187">
    <property type="entry name" value="Cofac_haem_bdg"/>
    <property type="match status" value="1"/>
</dbReference>
<dbReference type="AlphaFoldDB" id="Q2CIA2"/>
<dbReference type="RefSeq" id="WP_007255077.1">
    <property type="nucleotide sequence ID" value="NZ_CH724107.1"/>
</dbReference>
<evidence type="ECO:0000313" key="3">
    <source>
        <dbReference type="EMBL" id="EAR52356.1"/>
    </source>
</evidence>